<dbReference type="PANTHER" id="PTHR31839:SF2">
    <property type="entry name" value="DEHYDRATION-RESPONSIVE ELEMENT-BINDING PROTEIN 1D"/>
    <property type="match status" value="1"/>
</dbReference>
<name>A0ABP0WAS3_9BRYO</name>
<dbReference type="EMBL" id="OZ020110">
    <property type="protein sequence ID" value="CAK9263266.1"/>
    <property type="molecule type" value="Genomic_DNA"/>
</dbReference>
<protein>
    <recommendedName>
        <fullName evidence="9">AP2/ERF domain-containing protein</fullName>
    </recommendedName>
</protein>
<organism evidence="10 11">
    <name type="scientific">Sphagnum jensenii</name>
    <dbReference type="NCBI Taxonomy" id="128206"/>
    <lineage>
        <taxon>Eukaryota</taxon>
        <taxon>Viridiplantae</taxon>
        <taxon>Streptophyta</taxon>
        <taxon>Embryophyta</taxon>
        <taxon>Bryophyta</taxon>
        <taxon>Sphagnophytina</taxon>
        <taxon>Sphagnopsida</taxon>
        <taxon>Sphagnales</taxon>
        <taxon>Sphagnaceae</taxon>
        <taxon>Sphagnum</taxon>
    </lineage>
</organism>
<comment type="subcellular location">
    <subcellularLocation>
        <location evidence="1">Nucleus</location>
    </subcellularLocation>
</comment>
<dbReference type="InterPro" id="IPR045277">
    <property type="entry name" value="DRE1A-I"/>
</dbReference>
<evidence type="ECO:0000256" key="7">
    <source>
        <dbReference type="ARBA" id="ARBA00024343"/>
    </source>
</evidence>
<keyword evidence="2" id="KW-0805">Transcription regulation</keyword>
<dbReference type="InterPro" id="IPR036955">
    <property type="entry name" value="AP2/ERF_dom_sf"/>
</dbReference>
<evidence type="ECO:0000256" key="4">
    <source>
        <dbReference type="ARBA" id="ARBA00023159"/>
    </source>
</evidence>
<keyword evidence="5" id="KW-0804">Transcription</keyword>
<gene>
    <name evidence="10" type="ORF">CSSPJE1EN1_LOCUS8744</name>
</gene>
<dbReference type="SUPFAM" id="SSF54171">
    <property type="entry name" value="DNA-binding domain"/>
    <property type="match status" value="1"/>
</dbReference>
<evidence type="ECO:0000313" key="11">
    <source>
        <dbReference type="Proteomes" id="UP001497444"/>
    </source>
</evidence>
<keyword evidence="6" id="KW-0539">Nucleus</keyword>
<evidence type="ECO:0000256" key="1">
    <source>
        <dbReference type="ARBA" id="ARBA00004123"/>
    </source>
</evidence>
<feature type="compositionally biased region" description="Low complexity" evidence="8">
    <location>
        <begin position="146"/>
        <end position="159"/>
    </location>
</feature>
<keyword evidence="11" id="KW-1185">Reference proteome</keyword>
<feature type="region of interest" description="Disordered" evidence="8">
    <location>
        <begin position="130"/>
        <end position="159"/>
    </location>
</feature>
<evidence type="ECO:0000256" key="3">
    <source>
        <dbReference type="ARBA" id="ARBA00023125"/>
    </source>
</evidence>
<dbReference type="InterPro" id="IPR001471">
    <property type="entry name" value="AP2/ERF_dom"/>
</dbReference>
<evidence type="ECO:0000259" key="9">
    <source>
        <dbReference type="PROSITE" id="PS51032"/>
    </source>
</evidence>
<evidence type="ECO:0000313" key="10">
    <source>
        <dbReference type="EMBL" id="CAK9263266.1"/>
    </source>
</evidence>
<evidence type="ECO:0000256" key="5">
    <source>
        <dbReference type="ARBA" id="ARBA00023163"/>
    </source>
</evidence>
<dbReference type="PANTHER" id="PTHR31839">
    <property type="entry name" value="DEHYDRATION-RESPONSIVE ELEMENT-BINDING PROTEIN 1D"/>
    <property type="match status" value="1"/>
</dbReference>
<proteinExistence type="inferred from homology"/>
<evidence type="ECO:0000256" key="2">
    <source>
        <dbReference type="ARBA" id="ARBA00023015"/>
    </source>
</evidence>
<evidence type="ECO:0000256" key="8">
    <source>
        <dbReference type="SAM" id="MobiDB-lite"/>
    </source>
</evidence>
<accession>A0ABP0WAS3</accession>
<dbReference type="InterPro" id="IPR016177">
    <property type="entry name" value="DNA-bd_dom_sf"/>
</dbReference>
<reference evidence="10" key="1">
    <citation type="submission" date="2024-02" db="EMBL/GenBank/DDBJ databases">
        <authorList>
            <consortium name="ELIXIR-Norway"/>
            <consortium name="Elixir Norway"/>
        </authorList>
    </citation>
    <scope>NUCLEOTIDE SEQUENCE</scope>
</reference>
<comment type="similarity">
    <text evidence="7">Belongs to the AP2/ERF transcription factor family. ERF subfamily.</text>
</comment>
<feature type="domain" description="AP2/ERF" evidence="9">
    <location>
        <begin position="139"/>
        <end position="219"/>
    </location>
</feature>
<dbReference type="PROSITE" id="PS51032">
    <property type="entry name" value="AP2_ERF"/>
    <property type="match status" value="1"/>
</dbReference>
<keyword evidence="4" id="KW-0010">Activator</keyword>
<dbReference type="Proteomes" id="UP001497444">
    <property type="component" value="Chromosome 15"/>
</dbReference>
<sequence>MSSTMPEDGENQQQNQQQRLGQRWMLLGHVTDAWKRFSRVLRRLRSKASCASDEAMCAQLDWSNTEFNDDWFEEVANNGIHEEDWREAYDGQTELRTAAATTGSAELSVEVEDDRRLVSEPAVHHAGVEAAGRRAENGATRGVRRQQQQQEEAISAASAEHGYRGIRPYKMKWVTEIRPTRDSSTIWLGSYQTPGAAARAYDVGTFYCNKKRKHAYNFPDSIDRLPPRDEIDRLPPPQRKIRIQNLAKEVAKRQH</sequence>
<dbReference type="Gene3D" id="3.30.730.10">
    <property type="entry name" value="AP2/ERF domain"/>
    <property type="match status" value="1"/>
</dbReference>
<dbReference type="SMART" id="SM00380">
    <property type="entry name" value="AP2"/>
    <property type="match status" value="1"/>
</dbReference>
<evidence type="ECO:0000256" key="6">
    <source>
        <dbReference type="ARBA" id="ARBA00023242"/>
    </source>
</evidence>
<keyword evidence="3" id="KW-0238">DNA-binding</keyword>